<dbReference type="EMBL" id="HG992337">
    <property type="protein sequence ID" value="CAE6850153.1"/>
    <property type="molecule type" value="Genomic_DNA"/>
</dbReference>
<name>A0AAU9I8H6_9XANT</name>
<dbReference type="AlphaFoldDB" id="A0AAU9I8H6"/>
<evidence type="ECO:0000313" key="2">
    <source>
        <dbReference type="Proteomes" id="UP000835242"/>
    </source>
</evidence>
<evidence type="ECO:0000313" key="1">
    <source>
        <dbReference type="EMBL" id="CAE6850128.1"/>
    </source>
</evidence>
<organism evidence="1 2">
    <name type="scientific">Xanthomonas arboricola</name>
    <dbReference type="NCBI Taxonomy" id="56448"/>
    <lineage>
        <taxon>Bacteria</taxon>
        <taxon>Pseudomonadati</taxon>
        <taxon>Pseudomonadota</taxon>
        <taxon>Gammaproteobacteria</taxon>
        <taxon>Lysobacterales</taxon>
        <taxon>Lysobacteraceae</taxon>
        <taxon>Xanthomonas</taxon>
    </lineage>
</organism>
<evidence type="ECO:0008006" key="3">
    <source>
        <dbReference type="Google" id="ProtNLM"/>
    </source>
</evidence>
<dbReference type="Proteomes" id="UP000835242">
    <property type="component" value="Chromosome"/>
</dbReference>
<protein>
    <recommendedName>
        <fullName evidence="3">Avirulence protein</fullName>
    </recommendedName>
</protein>
<dbReference type="RefSeq" id="WP_349808938.1">
    <property type="nucleotide sequence ID" value="NZ_JBEGFG010000006.1"/>
</dbReference>
<accession>A0AAU9I8H6</accession>
<sequence length="155" mass="15861">MSSLVTAAAQIAADIDNVRSDTANEMAVGNDLTALGYAGAPRTRAHCHANGHATVMGGTVQGNAVLGCLAVWHPGATIGTDAQPSTVFMRRPGAFVAVNIAGTTQVCGDVELRKGTTPTQGMFYGYADGAAMRNFEFGVELSQAVPEITAHPVAG</sequence>
<dbReference type="EMBL" id="HG992337">
    <property type="protein sequence ID" value="CAE6850128.1"/>
    <property type="molecule type" value="Genomic_DNA"/>
</dbReference>
<gene>
    <name evidence="1" type="ORF">XA1314C_40560</name>
</gene>
<reference evidence="1 2" key="1">
    <citation type="submission" date="2021-02" db="EMBL/GenBank/DDBJ databases">
        <authorList>
            <person name="Pothier F. J."/>
        </authorList>
    </citation>
    <scope>NUCLEOTIDE SEQUENCE [LARGE SCALE GENOMIC DNA]</scope>
    <source>
        <strain evidence="1 2">1314c</strain>
    </source>
</reference>
<proteinExistence type="predicted"/>